<keyword evidence="15" id="KW-1185">Reference proteome</keyword>
<dbReference type="InterPro" id="IPR051809">
    <property type="entry name" value="Plant_receptor-like_S/T_kinase"/>
</dbReference>
<reference evidence="14 15" key="1">
    <citation type="journal article" date="2021" name="Commun. Biol.">
        <title>The genome of Shorea leprosula (Dipterocarpaceae) highlights the ecological relevance of drought in aseasonal tropical rainforests.</title>
        <authorList>
            <person name="Ng K.K.S."/>
            <person name="Kobayashi M.J."/>
            <person name="Fawcett J.A."/>
            <person name="Hatakeyama M."/>
            <person name="Paape T."/>
            <person name="Ng C.H."/>
            <person name="Ang C.C."/>
            <person name="Tnah L.H."/>
            <person name="Lee C.T."/>
            <person name="Nishiyama T."/>
            <person name="Sese J."/>
            <person name="O'Brien M.J."/>
            <person name="Copetti D."/>
            <person name="Mohd Noor M.I."/>
            <person name="Ong R.C."/>
            <person name="Putra M."/>
            <person name="Sireger I.Z."/>
            <person name="Indrioko S."/>
            <person name="Kosugi Y."/>
            <person name="Izuno A."/>
            <person name="Isagi Y."/>
            <person name="Lee S.L."/>
            <person name="Shimizu K.K."/>
        </authorList>
    </citation>
    <scope>NUCLEOTIDE SEQUENCE [LARGE SCALE GENOMIC DNA]</scope>
    <source>
        <strain evidence="14">214</strain>
    </source>
</reference>
<keyword evidence="2" id="KW-0433">Leucine-rich repeat</keyword>
<evidence type="ECO:0000256" key="3">
    <source>
        <dbReference type="ARBA" id="ARBA00022679"/>
    </source>
</evidence>
<comment type="similarity">
    <text evidence="12">Belongs to the protein kinase superfamily.</text>
</comment>
<dbReference type="PROSITE" id="PS50011">
    <property type="entry name" value="PROTEIN_KINASE_DOM"/>
    <property type="match status" value="1"/>
</dbReference>
<dbReference type="PANTHER" id="PTHR27008">
    <property type="entry name" value="OS04G0122200 PROTEIN"/>
    <property type="match status" value="1"/>
</dbReference>
<dbReference type="PROSITE" id="PS00108">
    <property type="entry name" value="PROTEIN_KINASE_ST"/>
    <property type="match status" value="1"/>
</dbReference>
<dbReference type="InterPro" id="IPR017441">
    <property type="entry name" value="Protein_kinase_ATP_BS"/>
</dbReference>
<organism evidence="14 15">
    <name type="scientific">Rubroshorea leprosula</name>
    <dbReference type="NCBI Taxonomy" id="152421"/>
    <lineage>
        <taxon>Eukaryota</taxon>
        <taxon>Viridiplantae</taxon>
        <taxon>Streptophyta</taxon>
        <taxon>Embryophyta</taxon>
        <taxon>Tracheophyta</taxon>
        <taxon>Spermatophyta</taxon>
        <taxon>Magnoliopsida</taxon>
        <taxon>eudicotyledons</taxon>
        <taxon>Gunneridae</taxon>
        <taxon>Pentapetalae</taxon>
        <taxon>rosids</taxon>
        <taxon>malvids</taxon>
        <taxon>Malvales</taxon>
        <taxon>Dipterocarpaceae</taxon>
        <taxon>Rubroshorea</taxon>
    </lineage>
</organism>
<protein>
    <recommendedName>
        <fullName evidence="13">Protein kinase domain-containing protein</fullName>
    </recommendedName>
</protein>
<keyword evidence="8 11" id="KW-0067">ATP-binding</keyword>
<comment type="caution">
    <text evidence="14">The sequence shown here is derived from an EMBL/GenBank/DDBJ whole genome shotgun (WGS) entry which is preliminary data.</text>
</comment>
<accession>A0AAV5JDB3</accession>
<evidence type="ECO:0000256" key="8">
    <source>
        <dbReference type="ARBA" id="ARBA00022840"/>
    </source>
</evidence>
<dbReference type="InterPro" id="IPR000719">
    <property type="entry name" value="Prot_kinase_dom"/>
</dbReference>
<dbReference type="Gene3D" id="3.80.10.10">
    <property type="entry name" value="Ribonuclease Inhibitor"/>
    <property type="match status" value="1"/>
</dbReference>
<evidence type="ECO:0000256" key="2">
    <source>
        <dbReference type="ARBA" id="ARBA00022614"/>
    </source>
</evidence>
<evidence type="ECO:0000256" key="11">
    <source>
        <dbReference type="PROSITE-ProRule" id="PRU10141"/>
    </source>
</evidence>
<dbReference type="GO" id="GO:0004674">
    <property type="term" value="F:protein serine/threonine kinase activity"/>
    <property type="evidence" value="ECO:0007669"/>
    <property type="project" value="UniProtKB-KW"/>
</dbReference>
<dbReference type="InterPro" id="IPR008271">
    <property type="entry name" value="Ser/Thr_kinase_AS"/>
</dbReference>
<keyword evidence="6 11" id="KW-0547">Nucleotide-binding</keyword>
<dbReference type="GO" id="GO:0005524">
    <property type="term" value="F:ATP binding"/>
    <property type="evidence" value="ECO:0007669"/>
    <property type="project" value="UniProtKB-UniRule"/>
</dbReference>
<evidence type="ECO:0000256" key="12">
    <source>
        <dbReference type="RuleBase" id="RU000304"/>
    </source>
</evidence>
<feature type="binding site" evidence="11">
    <location>
        <position position="154"/>
    </location>
    <ligand>
        <name>ATP</name>
        <dbReference type="ChEBI" id="CHEBI:30616"/>
    </ligand>
</feature>
<dbReference type="EMBL" id="BPVZ01000036">
    <property type="protein sequence ID" value="GKV12544.1"/>
    <property type="molecule type" value="Genomic_DNA"/>
</dbReference>
<evidence type="ECO:0000256" key="7">
    <source>
        <dbReference type="ARBA" id="ARBA00022777"/>
    </source>
</evidence>
<evidence type="ECO:0000256" key="10">
    <source>
        <dbReference type="ARBA" id="ARBA00023136"/>
    </source>
</evidence>
<evidence type="ECO:0000256" key="4">
    <source>
        <dbReference type="ARBA" id="ARBA00022692"/>
    </source>
</evidence>
<dbReference type="SMART" id="SM00220">
    <property type="entry name" value="S_TKc"/>
    <property type="match status" value="1"/>
</dbReference>
<dbReference type="InterPro" id="IPR032675">
    <property type="entry name" value="LRR_dom_sf"/>
</dbReference>
<dbReference type="PANTHER" id="PTHR27008:SF608">
    <property type="entry name" value="PROTEIN KINASE DOMAIN-CONTAINING PROTEIN"/>
    <property type="match status" value="1"/>
</dbReference>
<sequence length="319" mass="35122">MGSIPSSFSALKSLHYLDLSRNNFSGQIPKYFQNLTLLQYLNLSFNKFEGEVPNEGVFGNANAVSVVGNQHLCGGIQKLGLSPCKVQGLKKNKRRSKRKASSMLQTQEPFPKISYAELSQATNDFSSTNLIGEGSFGSVYKGIMGENGMLVAVKVLNLKQKGASKSFVAECEAMRNIRHRNLIKVLTVCSSIDFKGVDFKAIVYEFMQNGNLDEWLHSNEVQVGVQSFSFIERLNIVIEVAHAIEYLHYHCQPAIVHGDLKPSNILLDHEMVAHVGDFGLARFLISSKKTSSLGIIGTIGYVAPGNISFTLNLCSESYS</sequence>
<evidence type="ECO:0000313" key="14">
    <source>
        <dbReference type="EMBL" id="GKV12544.1"/>
    </source>
</evidence>
<dbReference type="SUPFAM" id="SSF52058">
    <property type="entry name" value="L domain-like"/>
    <property type="match status" value="1"/>
</dbReference>
<evidence type="ECO:0000256" key="9">
    <source>
        <dbReference type="ARBA" id="ARBA00022989"/>
    </source>
</evidence>
<evidence type="ECO:0000259" key="13">
    <source>
        <dbReference type="PROSITE" id="PS50011"/>
    </source>
</evidence>
<dbReference type="AlphaFoldDB" id="A0AAV5JDB3"/>
<comment type="subcellular location">
    <subcellularLocation>
        <location evidence="1">Membrane</location>
    </subcellularLocation>
</comment>
<evidence type="ECO:0000313" key="15">
    <source>
        <dbReference type="Proteomes" id="UP001054252"/>
    </source>
</evidence>
<dbReference type="Gene3D" id="1.10.510.10">
    <property type="entry name" value="Transferase(Phosphotransferase) domain 1"/>
    <property type="match status" value="1"/>
</dbReference>
<dbReference type="InterPro" id="IPR011009">
    <property type="entry name" value="Kinase-like_dom_sf"/>
</dbReference>
<keyword evidence="3" id="KW-0808">Transferase</keyword>
<dbReference type="Pfam" id="PF00069">
    <property type="entry name" value="Pkinase"/>
    <property type="match status" value="1"/>
</dbReference>
<name>A0AAV5JDB3_9ROSI</name>
<proteinExistence type="inferred from homology"/>
<dbReference type="Gene3D" id="3.30.200.20">
    <property type="entry name" value="Phosphorylase Kinase, domain 1"/>
    <property type="match status" value="1"/>
</dbReference>
<evidence type="ECO:0000256" key="1">
    <source>
        <dbReference type="ARBA" id="ARBA00004370"/>
    </source>
</evidence>
<evidence type="ECO:0000256" key="6">
    <source>
        <dbReference type="ARBA" id="ARBA00022741"/>
    </source>
</evidence>
<dbReference type="Pfam" id="PF13855">
    <property type="entry name" value="LRR_8"/>
    <property type="match status" value="1"/>
</dbReference>
<dbReference type="GO" id="GO:0016020">
    <property type="term" value="C:membrane"/>
    <property type="evidence" value="ECO:0007669"/>
    <property type="project" value="UniProtKB-SubCell"/>
</dbReference>
<keyword evidence="5" id="KW-0677">Repeat</keyword>
<keyword evidence="9" id="KW-1133">Transmembrane helix</keyword>
<gene>
    <name evidence="14" type="ORF">SLEP1_g23671</name>
</gene>
<dbReference type="Proteomes" id="UP001054252">
    <property type="component" value="Unassembled WGS sequence"/>
</dbReference>
<keyword evidence="7" id="KW-0418">Kinase</keyword>
<dbReference type="PROSITE" id="PS00107">
    <property type="entry name" value="PROTEIN_KINASE_ATP"/>
    <property type="match status" value="1"/>
</dbReference>
<keyword evidence="12" id="KW-0723">Serine/threonine-protein kinase</keyword>
<dbReference type="InterPro" id="IPR001611">
    <property type="entry name" value="Leu-rich_rpt"/>
</dbReference>
<dbReference type="SUPFAM" id="SSF56112">
    <property type="entry name" value="Protein kinase-like (PK-like)"/>
    <property type="match status" value="1"/>
</dbReference>
<feature type="domain" description="Protein kinase" evidence="13">
    <location>
        <begin position="125"/>
        <end position="319"/>
    </location>
</feature>
<keyword evidence="10" id="KW-0472">Membrane</keyword>
<dbReference type="FunFam" id="3.30.200.20:FF:000432">
    <property type="entry name" value="LRR receptor-like serine/threonine-protein kinase EFR"/>
    <property type="match status" value="1"/>
</dbReference>
<keyword evidence="4" id="KW-0812">Transmembrane</keyword>
<evidence type="ECO:0000256" key="5">
    <source>
        <dbReference type="ARBA" id="ARBA00022737"/>
    </source>
</evidence>